<dbReference type="EMBL" id="BMKW01000008">
    <property type="protein sequence ID" value="GGJ25287.1"/>
    <property type="molecule type" value="Genomic_DNA"/>
</dbReference>
<organism evidence="1 2">
    <name type="scientific">Neoroseomonas lacus</name>
    <dbReference type="NCBI Taxonomy" id="287609"/>
    <lineage>
        <taxon>Bacteria</taxon>
        <taxon>Pseudomonadati</taxon>
        <taxon>Pseudomonadota</taxon>
        <taxon>Alphaproteobacteria</taxon>
        <taxon>Acetobacterales</taxon>
        <taxon>Acetobacteraceae</taxon>
        <taxon>Neoroseomonas</taxon>
    </lineage>
</organism>
<evidence type="ECO:0000313" key="2">
    <source>
        <dbReference type="Proteomes" id="UP000661507"/>
    </source>
</evidence>
<accession>A0A917KUI3</accession>
<gene>
    <name evidence="1" type="ORF">GCM10011320_35830</name>
</gene>
<dbReference type="AlphaFoldDB" id="A0A917KUI3"/>
<keyword evidence="2" id="KW-1185">Reference proteome</keyword>
<dbReference type="RefSeq" id="WP_188969056.1">
    <property type="nucleotide sequence ID" value="NZ_BMKW01000008.1"/>
</dbReference>
<name>A0A917KUI3_9PROT</name>
<comment type="caution">
    <text evidence="1">The sequence shown here is derived from an EMBL/GenBank/DDBJ whole genome shotgun (WGS) entry which is preliminary data.</text>
</comment>
<reference evidence="1" key="2">
    <citation type="submission" date="2020-09" db="EMBL/GenBank/DDBJ databases">
        <authorList>
            <person name="Sun Q."/>
            <person name="Zhou Y."/>
        </authorList>
    </citation>
    <scope>NUCLEOTIDE SEQUENCE</scope>
    <source>
        <strain evidence="1">CGMCC 1.3617</strain>
    </source>
</reference>
<dbReference type="Proteomes" id="UP000661507">
    <property type="component" value="Unassembled WGS sequence"/>
</dbReference>
<evidence type="ECO:0000313" key="1">
    <source>
        <dbReference type="EMBL" id="GGJ25287.1"/>
    </source>
</evidence>
<sequence length="281" mass="31298">MQRPLDVWDAGSFDPPLMALLRDGADLIQSYFETDHRLFLHERRHGGDLRYKKPSNPHAAAFIAFWERLGDEIGDRTIRAFHYTRLTDGEVKSITRDGIHLSSPASLRRRLEDRIAEGLLTREHADSLLAASPFAGDQLELRTDRFWMISHPTIISNSGVAPLMAHWGGEVTHFWMEDAELLARLSVIGKPRVIEVAVPLGQTRHKRSAATAVIAAFGRSIGCIPEKGDFDLYVAAALPPDAILAIHTEGEPTFAEMGQKYPPGFVDVGIGRWKELTGEDD</sequence>
<reference evidence="1" key="1">
    <citation type="journal article" date="2014" name="Int. J. Syst. Evol. Microbiol.">
        <title>Complete genome sequence of Corynebacterium casei LMG S-19264T (=DSM 44701T), isolated from a smear-ripened cheese.</title>
        <authorList>
            <consortium name="US DOE Joint Genome Institute (JGI-PGF)"/>
            <person name="Walter F."/>
            <person name="Albersmeier A."/>
            <person name="Kalinowski J."/>
            <person name="Ruckert C."/>
        </authorList>
    </citation>
    <scope>NUCLEOTIDE SEQUENCE</scope>
    <source>
        <strain evidence="1">CGMCC 1.3617</strain>
    </source>
</reference>
<protein>
    <submittedName>
        <fullName evidence="1">Uncharacterized protein</fullName>
    </submittedName>
</protein>
<proteinExistence type="predicted"/>